<evidence type="ECO:0008006" key="3">
    <source>
        <dbReference type="Google" id="ProtNLM"/>
    </source>
</evidence>
<protein>
    <recommendedName>
        <fullName evidence="3">Dymeclin</fullName>
    </recommendedName>
</protein>
<dbReference type="PANTHER" id="PTHR13608">
    <property type="entry name" value="ARMADILLO-LIKE HELICAL DOMAIN-CONTAINING PROTEIN 3"/>
    <property type="match status" value="1"/>
</dbReference>
<dbReference type="AlphaFoldDB" id="A0A0G4IP16"/>
<accession>A0A0G4IP16</accession>
<dbReference type="GO" id="GO:0005829">
    <property type="term" value="C:cytosol"/>
    <property type="evidence" value="ECO:0007669"/>
    <property type="project" value="TreeGrafter"/>
</dbReference>
<sequence>MTGAGAHRSLIAEWYENVLLSSDAKVVDRQGFDVLLLAPDRRRLQALCAAPISPPQLPWLFRHCADVLSVPAKTHIDLVRVENALLTLIDVVYAVTRLTPIPFGETRPVQLVNVVCGERFLAGLTSPDSAANDDTIQVLVDACVALIRDDRRHRDRTDTPTSERAFQSALLLLCLLATASTNLHQNMFMSDYIIAAPVFSAVMKFLQRRQKSQRLPASESATAVSHAMFLVICILHFQRYDTQNIHLERFSSANPTLVQLWEDCTAALFDAMGPLHDRRVFVRADDASFAQSIVDFFRSSATRTGDARGPSPESIAVQQGYTFVATAVSVLSLYFMEHSNPLNRITTARIQQSPTGQVHVRTLPRTLQQFVRICCRFLPANPVGSILSRLLLYTLQCQASSPTSCLLFFETAPAARATQPLIVGLLNCLHATIPESVVALDPVGLANVTVMVDIVYRLVAFQFQTRSKSSDAALLAVCTRVCRMLASGSAWPAGHLEQSPVTTGALSSSARLLLQVVSLNEAIFESSEAQNRFLLALAIYADNLSQLLRTTKDIDDVEIAYLNDTLKPLRGVAHHLAQSLVMSSGEPAHRLAVCSVPKLTRLMTPARSSMSLPKLREQHLKQYVEEPAFFNHLITTVADKYIWLYADVKAIAALCNA</sequence>
<reference evidence="1 2" key="1">
    <citation type="submission" date="2015-02" db="EMBL/GenBank/DDBJ databases">
        <authorList>
            <person name="Chooi Y.-H."/>
        </authorList>
    </citation>
    <scope>NUCLEOTIDE SEQUENCE [LARGE SCALE GENOMIC DNA]</scope>
    <source>
        <strain evidence="1">E3</strain>
    </source>
</reference>
<proteinExistence type="predicted"/>
<name>A0A0G4IP16_PLABS</name>
<evidence type="ECO:0000313" key="2">
    <source>
        <dbReference type="Proteomes" id="UP000039324"/>
    </source>
</evidence>
<dbReference type="InterPro" id="IPR039868">
    <property type="entry name" value="ARMD3-like"/>
</dbReference>
<organism evidence="1 2">
    <name type="scientific">Plasmodiophora brassicae</name>
    <name type="common">Clubroot disease agent</name>
    <dbReference type="NCBI Taxonomy" id="37360"/>
    <lineage>
        <taxon>Eukaryota</taxon>
        <taxon>Sar</taxon>
        <taxon>Rhizaria</taxon>
        <taxon>Endomyxa</taxon>
        <taxon>Phytomyxea</taxon>
        <taxon>Plasmodiophorida</taxon>
        <taxon>Plasmodiophoridae</taxon>
        <taxon>Plasmodiophora</taxon>
    </lineage>
</organism>
<keyword evidence="2" id="KW-1185">Reference proteome</keyword>
<dbReference type="Proteomes" id="UP000039324">
    <property type="component" value="Unassembled WGS sequence"/>
</dbReference>
<dbReference type="PANTHER" id="PTHR13608:SF3">
    <property type="entry name" value="ARMADILLO-LIKE HELICAL DOMAIN-CONTAINING PROTEIN 3"/>
    <property type="match status" value="1"/>
</dbReference>
<dbReference type="EMBL" id="CDSF01000077">
    <property type="protein sequence ID" value="CEO96930.1"/>
    <property type="molecule type" value="Genomic_DNA"/>
</dbReference>
<evidence type="ECO:0000313" key="1">
    <source>
        <dbReference type="EMBL" id="CEO96930.1"/>
    </source>
</evidence>
<gene>
    <name evidence="1" type="ORF">PBRA_005534</name>
</gene>